<feature type="compositionally biased region" description="Basic and acidic residues" evidence="1">
    <location>
        <begin position="53"/>
        <end position="63"/>
    </location>
</feature>
<sequence>MNEDNYEKDKEEIGGKRRGQEGKVQTRKIASPYEKEEGKEDERKNEDEEEDFIDKRKGEKVFY</sequence>
<comment type="caution">
    <text evidence="2">The sequence shown here is derived from an EMBL/GenBank/DDBJ whole genome shotgun (WGS) entry which is preliminary data.</text>
</comment>
<dbReference type="Proteomes" id="UP000324222">
    <property type="component" value="Unassembled WGS sequence"/>
</dbReference>
<protein>
    <submittedName>
        <fullName evidence="2">Uncharacterized protein</fullName>
    </submittedName>
</protein>
<evidence type="ECO:0000313" key="2">
    <source>
        <dbReference type="EMBL" id="MPC44262.1"/>
    </source>
</evidence>
<evidence type="ECO:0000313" key="3">
    <source>
        <dbReference type="Proteomes" id="UP000324222"/>
    </source>
</evidence>
<feature type="compositionally biased region" description="Basic and acidic residues" evidence="1">
    <location>
        <begin position="1"/>
        <end position="21"/>
    </location>
</feature>
<feature type="compositionally biased region" description="Basic and acidic residues" evidence="1">
    <location>
        <begin position="33"/>
        <end position="46"/>
    </location>
</feature>
<proteinExistence type="predicted"/>
<gene>
    <name evidence="2" type="ORF">E2C01_037931</name>
</gene>
<evidence type="ECO:0000256" key="1">
    <source>
        <dbReference type="SAM" id="MobiDB-lite"/>
    </source>
</evidence>
<accession>A0A5B7FCT6</accession>
<keyword evidence="3" id="KW-1185">Reference proteome</keyword>
<reference evidence="2 3" key="1">
    <citation type="submission" date="2019-05" db="EMBL/GenBank/DDBJ databases">
        <title>Another draft genome of Portunus trituberculatus and its Hox gene families provides insights of decapod evolution.</title>
        <authorList>
            <person name="Jeong J.-H."/>
            <person name="Song I."/>
            <person name="Kim S."/>
            <person name="Choi T."/>
            <person name="Kim D."/>
            <person name="Ryu S."/>
            <person name="Kim W."/>
        </authorList>
    </citation>
    <scope>NUCLEOTIDE SEQUENCE [LARGE SCALE GENOMIC DNA]</scope>
    <source>
        <tissue evidence="2">Muscle</tissue>
    </source>
</reference>
<name>A0A5B7FCT6_PORTR</name>
<feature type="region of interest" description="Disordered" evidence="1">
    <location>
        <begin position="1"/>
        <end position="63"/>
    </location>
</feature>
<organism evidence="2 3">
    <name type="scientific">Portunus trituberculatus</name>
    <name type="common">Swimming crab</name>
    <name type="synonym">Neptunus trituberculatus</name>
    <dbReference type="NCBI Taxonomy" id="210409"/>
    <lineage>
        <taxon>Eukaryota</taxon>
        <taxon>Metazoa</taxon>
        <taxon>Ecdysozoa</taxon>
        <taxon>Arthropoda</taxon>
        <taxon>Crustacea</taxon>
        <taxon>Multicrustacea</taxon>
        <taxon>Malacostraca</taxon>
        <taxon>Eumalacostraca</taxon>
        <taxon>Eucarida</taxon>
        <taxon>Decapoda</taxon>
        <taxon>Pleocyemata</taxon>
        <taxon>Brachyura</taxon>
        <taxon>Eubrachyura</taxon>
        <taxon>Portunoidea</taxon>
        <taxon>Portunidae</taxon>
        <taxon>Portuninae</taxon>
        <taxon>Portunus</taxon>
    </lineage>
</organism>
<dbReference type="EMBL" id="VSRR010006198">
    <property type="protein sequence ID" value="MPC44262.1"/>
    <property type="molecule type" value="Genomic_DNA"/>
</dbReference>
<dbReference type="AlphaFoldDB" id="A0A5B7FCT6"/>